<reference evidence="2" key="2">
    <citation type="submission" date="2015-01" db="EMBL/GenBank/DDBJ databases">
        <title>Evolutionary Origins and Diversification of the Mycorrhizal Mutualists.</title>
        <authorList>
            <consortium name="DOE Joint Genome Institute"/>
            <consortium name="Mycorrhizal Genomics Consortium"/>
            <person name="Kohler A."/>
            <person name="Kuo A."/>
            <person name="Nagy L.G."/>
            <person name="Floudas D."/>
            <person name="Copeland A."/>
            <person name="Barry K.W."/>
            <person name="Cichocki N."/>
            <person name="Veneault-Fourrey C."/>
            <person name="LaButti K."/>
            <person name="Lindquist E.A."/>
            <person name="Lipzen A."/>
            <person name="Lundell T."/>
            <person name="Morin E."/>
            <person name="Murat C."/>
            <person name="Riley R."/>
            <person name="Ohm R."/>
            <person name="Sun H."/>
            <person name="Tunlid A."/>
            <person name="Henrissat B."/>
            <person name="Grigoriev I.V."/>
            <person name="Hibbett D.S."/>
            <person name="Martin F."/>
        </authorList>
    </citation>
    <scope>NUCLEOTIDE SEQUENCE [LARGE SCALE GENOMIC DNA]</scope>
    <source>
        <strain evidence="2">MUT 4182</strain>
    </source>
</reference>
<reference evidence="1 2" key="1">
    <citation type="submission" date="2014-04" db="EMBL/GenBank/DDBJ databases">
        <authorList>
            <consortium name="DOE Joint Genome Institute"/>
            <person name="Kuo A."/>
            <person name="Girlanda M."/>
            <person name="Perotto S."/>
            <person name="Kohler A."/>
            <person name="Nagy L.G."/>
            <person name="Floudas D."/>
            <person name="Copeland A."/>
            <person name="Barry K.W."/>
            <person name="Cichocki N."/>
            <person name="Veneault-Fourrey C."/>
            <person name="LaButti K."/>
            <person name="Lindquist E.A."/>
            <person name="Lipzen A."/>
            <person name="Lundell T."/>
            <person name="Morin E."/>
            <person name="Murat C."/>
            <person name="Sun H."/>
            <person name="Tunlid A."/>
            <person name="Henrissat B."/>
            <person name="Grigoriev I.V."/>
            <person name="Hibbett D.S."/>
            <person name="Martin F."/>
            <person name="Nordberg H.P."/>
            <person name="Cantor M.N."/>
            <person name="Hua S.X."/>
        </authorList>
    </citation>
    <scope>NUCLEOTIDE SEQUENCE [LARGE SCALE GENOMIC DNA]</scope>
    <source>
        <strain evidence="1 2">MUT 4182</strain>
    </source>
</reference>
<gene>
    <name evidence="1" type="ORF">M407DRAFT_103265</name>
</gene>
<organism evidence="1 2">
    <name type="scientific">Tulasnella calospora MUT 4182</name>
    <dbReference type="NCBI Taxonomy" id="1051891"/>
    <lineage>
        <taxon>Eukaryota</taxon>
        <taxon>Fungi</taxon>
        <taxon>Dikarya</taxon>
        <taxon>Basidiomycota</taxon>
        <taxon>Agaricomycotina</taxon>
        <taxon>Agaricomycetes</taxon>
        <taxon>Cantharellales</taxon>
        <taxon>Tulasnellaceae</taxon>
        <taxon>Tulasnella</taxon>
    </lineage>
</organism>
<dbReference type="Proteomes" id="UP000054248">
    <property type="component" value="Unassembled WGS sequence"/>
</dbReference>
<dbReference type="HOGENOM" id="CLU_2607767_0_0_1"/>
<keyword evidence="2" id="KW-1185">Reference proteome</keyword>
<dbReference type="AlphaFoldDB" id="A0A0C3QFS3"/>
<evidence type="ECO:0000313" key="1">
    <source>
        <dbReference type="EMBL" id="KIO24189.1"/>
    </source>
</evidence>
<sequence>MEPTIEDPFRGRSDFQFRKSQLLKRSSIFYSLCYSFRYLFSTKPTCSATYSHPMSLKTSIKHHPNNPLSLPSSVVSPPS</sequence>
<dbReference type="EMBL" id="KN823066">
    <property type="protein sequence ID" value="KIO24189.1"/>
    <property type="molecule type" value="Genomic_DNA"/>
</dbReference>
<evidence type="ECO:0000313" key="2">
    <source>
        <dbReference type="Proteomes" id="UP000054248"/>
    </source>
</evidence>
<proteinExistence type="predicted"/>
<protein>
    <submittedName>
        <fullName evidence="1">Uncharacterized protein</fullName>
    </submittedName>
</protein>
<accession>A0A0C3QFS3</accession>
<name>A0A0C3QFS3_9AGAM</name>